<evidence type="ECO:0000313" key="2">
    <source>
        <dbReference type="Proteomes" id="UP000712600"/>
    </source>
</evidence>
<proteinExistence type="predicted"/>
<protein>
    <submittedName>
        <fullName evidence="1">Uncharacterized protein</fullName>
    </submittedName>
</protein>
<sequence>MWTQDAELAWDKVEEKVYTVEKRQEINLGSKKCENPIGVFLGRAEAVAEGSPPQARVGLSVVGLVNHGSSSSVTARSIVWWRLWWSFSPNNARCLCGCACMGVALFLMAAGHEIFHELFLQSQSFRTDHRALPNSTGFSSRFHRGFSFAASV</sequence>
<name>A0A8S9PHW4_BRACR</name>
<reference evidence="1" key="1">
    <citation type="submission" date="2019-12" db="EMBL/GenBank/DDBJ databases">
        <title>Genome sequencing and annotation of Brassica cretica.</title>
        <authorList>
            <person name="Studholme D.J."/>
            <person name="Sarris P."/>
        </authorList>
    </citation>
    <scope>NUCLEOTIDE SEQUENCE</scope>
    <source>
        <strain evidence="1">PFS-109/04</strain>
        <tissue evidence="1">Leaf</tissue>
    </source>
</reference>
<accession>A0A8S9PHW4</accession>
<gene>
    <name evidence="1" type="ORF">F2Q69_00002071</name>
</gene>
<comment type="caution">
    <text evidence="1">The sequence shown here is derived from an EMBL/GenBank/DDBJ whole genome shotgun (WGS) entry which is preliminary data.</text>
</comment>
<dbReference type="AlphaFoldDB" id="A0A8S9PHW4"/>
<dbReference type="Proteomes" id="UP000712600">
    <property type="component" value="Unassembled WGS sequence"/>
</dbReference>
<dbReference type="EMBL" id="QGKX02001521">
    <property type="protein sequence ID" value="KAF3512567.1"/>
    <property type="molecule type" value="Genomic_DNA"/>
</dbReference>
<organism evidence="1 2">
    <name type="scientific">Brassica cretica</name>
    <name type="common">Mustard</name>
    <dbReference type="NCBI Taxonomy" id="69181"/>
    <lineage>
        <taxon>Eukaryota</taxon>
        <taxon>Viridiplantae</taxon>
        <taxon>Streptophyta</taxon>
        <taxon>Embryophyta</taxon>
        <taxon>Tracheophyta</taxon>
        <taxon>Spermatophyta</taxon>
        <taxon>Magnoliopsida</taxon>
        <taxon>eudicotyledons</taxon>
        <taxon>Gunneridae</taxon>
        <taxon>Pentapetalae</taxon>
        <taxon>rosids</taxon>
        <taxon>malvids</taxon>
        <taxon>Brassicales</taxon>
        <taxon>Brassicaceae</taxon>
        <taxon>Brassiceae</taxon>
        <taxon>Brassica</taxon>
    </lineage>
</organism>
<evidence type="ECO:0000313" key="1">
    <source>
        <dbReference type="EMBL" id="KAF3512567.1"/>
    </source>
</evidence>